<comment type="caution">
    <text evidence="6">The sequence shown here is derived from an EMBL/GenBank/DDBJ whole genome shotgun (WGS) entry which is preliminary data.</text>
</comment>
<dbReference type="EMBL" id="CAKOFQ010006841">
    <property type="protein sequence ID" value="CAH1975907.1"/>
    <property type="molecule type" value="Genomic_DNA"/>
</dbReference>
<keyword evidence="4" id="KW-0732">Signal</keyword>
<dbReference type="OrthoDB" id="4473401at2759"/>
<evidence type="ECO:0000256" key="1">
    <source>
        <dbReference type="ARBA" id="ARBA00022690"/>
    </source>
</evidence>
<evidence type="ECO:0000259" key="5">
    <source>
        <dbReference type="PROSITE" id="PS50279"/>
    </source>
</evidence>
<dbReference type="SUPFAM" id="SSF57362">
    <property type="entry name" value="BPTI-like"/>
    <property type="match status" value="1"/>
</dbReference>
<proteinExistence type="predicted"/>
<keyword evidence="3" id="KW-1015">Disulfide bond</keyword>
<feature type="signal peptide" evidence="4">
    <location>
        <begin position="1"/>
        <end position="20"/>
    </location>
</feature>
<evidence type="ECO:0000256" key="3">
    <source>
        <dbReference type="ARBA" id="ARBA00023157"/>
    </source>
</evidence>
<dbReference type="AlphaFoldDB" id="A0A9P0PAV9"/>
<dbReference type="FunFam" id="4.10.410.10:FF:000020">
    <property type="entry name" value="Collagen, type VI, alpha 3"/>
    <property type="match status" value="1"/>
</dbReference>
<dbReference type="PANTHER" id="PTHR10083:SF328">
    <property type="entry name" value="TISSUE FACTOR PATHWAY INHIBITOR"/>
    <property type="match status" value="1"/>
</dbReference>
<evidence type="ECO:0000256" key="2">
    <source>
        <dbReference type="ARBA" id="ARBA00022900"/>
    </source>
</evidence>
<sequence length="90" mass="9966">MAKLVLLMTMLCVLVNIVFGRPSQASHPTPQVMCKMPEVRGRCRALLQRWRYDALSGKCMEFKFGGCDGNENNFASEKACMAMCAGINTS</sequence>
<accession>A0A9P0PAV9</accession>
<evidence type="ECO:0000313" key="7">
    <source>
        <dbReference type="Proteomes" id="UP001152888"/>
    </source>
</evidence>
<dbReference type="PROSITE" id="PS50279">
    <property type="entry name" value="BPTI_KUNITZ_2"/>
    <property type="match status" value="1"/>
</dbReference>
<gene>
    <name evidence="6" type="ORF">ACAOBT_LOCUS11842</name>
</gene>
<dbReference type="PRINTS" id="PR00759">
    <property type="entry name" value="BASICPTASE"/>
</dbReference>
<keyword evidence="1" id="KW-0646">Protease inhibitor</keyword>
<keyword evidence="2" id="KW-0722">Serine protease inhibitor</keyword>
<dbReference type="SMART" id="SM00131">
    <property type="entry name" value="KU"/>
    <property type="match status" value="1"/>
</dbReference>
<dbReference type="InterPro" id="IPR002223">
    <property type="entry name" value="Kunitz_BPTI"/>
</dbReference>
<dbReference type="Pfam" id="PF00014">
    <property type="entry name" value="Kunitz_BPTI"/>
    <property type="match status" value="1"/>
</dbReference>
<feature type="domain" description="BPTI/Kunitz inhibitor" evidence="5">
    <location>
        <begin position="34"/>
        <end position="84"/>
    </location>
</feature>
<organism evidence="6 7">
    <name type="scientific">Acanthoscelides obtectus</name>
    <name type="common">Bean weevil</name>
    <name type="synonym">Bruchus obtectus</name>
    <dbReference type="NCBI Taxonomy" id="200917"/>
    <lineage>
        <taxon>Eukaryota</taxon>
        <taxon>Metazoa</taxon>
        <taxon>Ecdysozoa</taxon>
        <taxon>Arthropoda</taxon>
        <taxon>Hexapoda</taxon>
        <taxon>Insecta</taxon>
        <taxon>Pterygota</taxon>
        <taxon>Neoptera</taxon>
        <taxon>Endopterygota</taxon>
        <taxon>Coleoptera</taxon>
        <taxon>Polyphaga</taxon>
        <taxon>Cucujiformia</taxon>
        <taxon>Chrysomeloidea</taxon>
        <taxon>Chrysomelidae</taxon>
        <taxon>Bruchinae</taxon>
        <taxon>Bruchini</taxon>
        <taxon>Acanthoscelides</taxon>
    </lineage>
</organism>
<dbReference type="Proteomes" id="UP001152888">
    <property type="component" value="Unassembled WGS sequence"/>
</dbReference>
<reference evidence="6" key="1">
    <citation type="submission" date="2022-03" db="EMBL/GenBank/DDBJ databases">
        <authorList>
            <person name="Sayadi A."/>
        </authorList>
    </citation>
    <scope>NUCLEOTIDE SEQUENCE</scope>
</reference>
<dbReference type="PANTHER" id="PTHR10083">
    <property type="entry name" value="KUNITZ-TYPE PROTEASE INHIBITOR-RELATED"/>
    <property type="match status" value="1"/>
</dbReference>
<protein>
    <recommendedName>
        <fullName evidence="5">BPTI/Kunitz inhibitor domain-containing protein</fullName>
    </recommendedName>
</protein>
<keyword evidence="7" id="KW-1185">Reference proteome</keyword>
<dbReference type="InterPro" id="IPR020901">
    <property type="entry name" value="Prtase_inh_Kunz-CS"/>
</dbReference>
<dbReference type="GO" id="GO:0005615">
    <property type="term" value="C:extracellular space"/>
    <property type="evidence" value="ECO:0007669"/>
    <property type="project" value="TreeGrafter"/>
</dbReference>
<dbReference type="InterPro" id="IPR036880">
    <property type="entry name" value="Kunitz_BPTI_sf"/>
</dbReference>
<evidence type="ECO:0000256" key="4">
    <source>
        <dbReference type="SAM" id="SignalP"/>
    </source>
</evidence>
<feature type="chain" id="PRO_5040399733" description="BPTI/Kunitz inhibitor domain-containing protein" evidence="4">
    <location>
        <begin position="21"/>
        <end position="90"/>
    </location>
</feature>
<name>A0A9P0PAV9_ACAOB</name>
<dbReference type="GO" id="GO:0004867">
    <property type="term" value="F:serine-type endopeptidase inhibitor activity"/>
    <property type="evidence" value="ECO:0007669"/>
    <property type="project" value="UniProtKB-KW"/>
</dbReference>
<dbReference type="InterPro" id="IPR050098">
    <property type="entry name" value="TFPI/VKTCI-like"/>
</dbReference>
<dbReference type="Gene3D" id="4.10.410.10">
    <property type="entry name" value="Pancreatic trypsin inhibitor Kunitz domain"/>
    <property type="match status" value="1"/>
</dbReference>
<evidence type="ECO:0000313" key="6">
    <source>
        <dbReference type="EMBL" id="CAH1975907.1"/>
    </source>
</evidence>
<dbReference type="PROSITE" id="PS00280">
    <property type="entry name" value="BPTI_KUNITZ_1"/>
    <property type="match status" value="1"/>
</dbReference>